<name>A0A9J6RBK3_9BACI</name>
<dbReference type="FunFam" id="3.40.30.10:FF:000058">
    <property type="entry name" value="Glutathione S-transferase, omega"/>
    <property type="match status" value="1"/>
</dbReference>
<feature type="active site" description="Nucleophile" evidence="1">
    <location>
        <position position="64"/>
    </location>
</feature>
<dbReference type="PANTHER" id="PTHR32419">
    <property type="entry name" value="GLUTATHIONYL-HYDROQUINONE REDUCTASE"/>
    <property type="match status" value="1"/>
</dbReference>
<dbReference type="InterPro" id="IPR016639">
    <property type="entry name" value="GST_Omega/GSH"/>
</dbReference>
<feature type="site" description="Lowers pKa of active site Cys" evidence="3">
    <location>
        <position position="296"/>
    </location>
</feature>
<dbReference type="Gene3D" id="1.20.1050.10">
    <property type="match status" value="1"/>
</dbReference>
<reference evidence="5" key="1">
    <citation type="submission" date="2022-11" db="EMBL/GenBank/DDBJ databases">
        <title>WGS of Natronobacillus azotifigens 24KS-1, an anaerobic diazotrophic haloalkaliphile from soda-rich habitats.</title>
        <authorList>
            <person name="Sorokin D.Y."/>
            <person name="Merkel A.Y."/>
        </authorList>
    </citation>
    <scope>NUCLEOTIDE SEQUENCE</scope>
    <source>
        <strain evidence="5">24KS-1</strain>
    </source>
</reference>
<dbReference type="AlphaFoldDB" id="A0A9J6RBK3"/>
<feature type="binding site" evidence="2">
    <location>
        <position position="97"/>
    </location>
    <ligand>
        <name>glutathione</name>
        <dbReference type="ChEBI" id="CHEBI:57925"/>
    </ligand>
</feature>
<feature type="domain" description="GST C-terminal" evidence="4">
    <location>
        <begin position="172"/>
        <end position="299"/>
    </location>
</feature>
<dbReference type="Pfam" id="PF13409">
    <property type="entry name" value="GST_N_2"/>
    <property type="match status" value="1"/>
</dbReference>
<protein>
    <submittedName>
        <fullName evidence="5">Glutathione S-transferase family protein</fullName>
    </submittedName>
</protein>
<dbReference type="GO" id="GO:0004364">
    <property type="term" value="F:glutathione transferase activity"/>
    <property type="evidence" value="ECO:0007669"/>
    <property type="project" value="InterPro"/>
</dbReference>
<gene>
    <name evidence="5" type="ORF">OWO01_07550</name>
</gene>
<dbReference type="EMBL" id="JAPRAT010000012">
    <property type="protein sequence ID" value="MCZ0703064.1"/>
    <property type="molecule type" value="Genomic_DNA"/>
</dbReference>
<dbReference type="SUPFAM" id="SSF47616">
    <property type="entry name" value="GST C-terminal domain-like"/>
    <property type="match status" value="1"/>
</dbReference>
<feature type="binding site" evidence="2">
    <location>
        <begin position="148"/>
        <end position="149"/>
    </location>
    <ligand>
        <name>glutathione</name>
        <dbReference type="ChEBI" id="CHEBI:57925"/>
    </ligand>
</feature>
<dbReference type="PANTHER" id="PTHR32419:SF6">
    <property type="entry name" value="GLUTATHIONE S-TRANSFERASE OMEGA-LIKE 1-RELATED"/>
    <property type="match status" value="1"/>
</dbReference>
<dbReference type="InterPro" id="IPR040079">
    <property type="entry name" value="Glutathione_S-Trfase"/>
</dbReference>
<dbReference type="InterPro" id="IPR036249">
    <property type="entry name" value="Thioredoxin-like_sf"/>
</dbReference>
<dbReference type="RefSeq" id="WP_268779836.1">
    <property type="nucleotide sequence ID" value="NZ_JAPRAT010000012.1"/>
</dbReference>
<proteinExistence type="predicted"/>
<sequence>MGLLVDGQWHDEEKDIKSNEEGRFIRKDSQFRNWITPDGTPGPDGEEGFKAEANRYHLYVSYACPWANRALIMRNIKGLKDIISVSVVNPFRENKGWTFEPADGVVPDPVMDAKYLYEIYAKADPSYSGRVSVPVLYDLKQNKIVNNESADIIRMLNSAFDHLGAKKDNYAPEELLPEIESINERVYHAVNNGVYKAGFATKQKVYQEEVKHLFEALDELEARLNDNRYLVGDQITEADWRLFTTLIRFDSVYYGHFKCNIKRLTEYENLWRYTKELYNYPGVSETVNFQHIKEHYYRSHKSINPNGIIPVGPELDLSLNQ</sequence>
<keyword evidence="6" id="KW-1185">Reference proteome</keyword>
<dbReference type="Pfam" id="PF13410">
    <property type="entry name" value="GST_C_2"/>
    <property type="match status" value="1"/>
</dbReference>
<evidence type="ECO:0000313" key="5">
    <source>
        <dbReference type="EMBL" id="MCZ0703064.1"/>
    </source>
</evidence>
<dbReference type="SFLD" id="SFLDG01206">
    <property type="entry name" value="Xi.1"/>
    <property type="match status" value="1"/>
</dbReference>
<dbReference type="InterPro" id="IPR004045">
    <property type="entry name" value="Glutathione_S-Trfase_N"/>
</dbReference>
<feature type="site" description="Lowers pKa of active site Cys" evidence="3">
    <location>
        <position position="253"/>
    </location>
</feature>
<evidence type="ECO:0000256" key="1">
    <source>
        <dbReference type="PIRSR" id="PIRSR015753-1"/>
    </source>
</evidence>
<dbReference type="SUPFAM" id="SSF52833">
    <property type="entry name" value="Thioredoxin-like"/>
    <property type="match status" value="1"/>
</dbReference>
<accession>A0A9J6RBK3</accession>
<evidence type="ECO:0000256" key="3">
    <source>
        <dbReference type="PIRSR" id="PIRSR015753-3"/>
    </source>
</evidence>
<dbReference type="InterPro" id="IPR036282">
    <property type="entry name" value="Glutathione-S-Trfase_C_sf"/>
</dbReference>
<dbReference type="Proteomes" id="UP001084197">
    <property type="component" value="Unassembled WGS sequence"/>
</dbReference>
<dbReference type="InterPro" id="IPR047047">
    <property type="entry name" value="GST_Omega-like_C"/>
</dbReference>
<evidence type="ECO:0000256" key="2">
    <source>
        <dbReference type="PIRSR" id="PIRSR015753-2"/>
    </source>
</evidence>
<dbReference type="SFLD" id="SFLDS00019">
    <property type="entry name" value="Glutathione_Transferase_(cytos"/>
    <property type="match status" value="1"/>
</dbReference>
<dbReference type="InterPro" id="IPR010987">
    <property type="entry name" value="Glutathione-S-Trfase_C-like"/>
</dbReference>
<feature type="active site" description="Proton donor/acceptor" evidence="1">
    <location>
        <position position="195"/>
    </location>
</feature>
<dbReference type="Gene3D" id="3.40.30.10">
    <property type="entry name" value="Glutaredoxin"/>
    <property type="match status" value="1"/>
</dbReference>
<feature type="binding site" evidence="2">
    <location>
        <begin position="130"/>
        <end position="133"/>
    </location>
    <ligand>
        <name>glutathione</name>
        <dbReference type="ChEBI" id="CHEBI:57925"/>
    </ligand>
</feature>
<dbReference type="PIRSF" id="PIRSF015753">
    <property type="entry name" value="GST"/>
    <property type="match status" value="1"/>
</dbReference>
<evidence type="ECO:0000259" key="4">
    <source>
        <dbReference type="PROSITE" id="PS50405"/>
    </source>
</evidence>
<dbReference type="CDD" id="cd03190">
    <property type="entry name" value="GST_C_Omega_like"/>
    <property type="match status" value="1"/>
</dbReference>
<dbReference type="PROSITE" id="PS50405">
    <property type="entry name" value="GST_CTER"/>
    <property type="match status" value="1"/>
</dbReference>
<organism evidence="5 6">
    <name type="scientific">Natronobacillus azotifigens</name>
    <dbReference type="NCBI Taxonomy" id="472978"/>
    <lineage>
        <taxon>Bacteria</taxon>
        <taxon>Bacillati</taxon>
        <taxon>Bacillota</taxon>
        <taxon>Bacilli</taxon>
        <taxon>Bacillales</taxon>
        <taxon>Bacillaceae</taxon>
        <taxon>Natronobacillus</taxon>
    </lineage>
</organism>
<dbReference type="SFLD" id="SFLDG01148">
    <property type="entry name" value="Xi_(cytGST)"/>
    <property type="match status" value="1"/>
</dbReference>
<dbReference type="GO" id="GO:0005737">
    <property type="term" value="C:cytoplasm"/>
    <property type="evidence" value="ECO:0007669"/>
    <property type="project" value="TreeGrafter"/>
</dbReference>
<comment type="caution">
    <text evidence="5">The sequence shown here is derived from an EMBL/GenBank/DDBJ whole genome shotgun (WGS) entry which is preliminary data.</text>
</comment>
<evidence type="ECO:0000313" key="6">
    <source>
        <dbReference type="Proteomes" id="UP001084197"/>
    </source>
</evidence>